<dbReference type="AlphaFoldDB" id="A0A2R6AU87"/>
<dbReference type="InterPro" id="IPR009000">
    <property type="entry name" value="Transl_B-barrel_sf"/>
</dbReference>
<organism evidence="1 2">
    <name type="scientific">Candidatus Marsarchaeota G2 archaeon ECH_B_SAG-M15</name>
    <dbReference type="NCBI Taxonomy" id="1978162"/>
    <lineage>
        <taxon>Archaea</taxon>
        <taxon>Candidatus Marsarchaeota</taxon>
        <taxon>Candidatus Marsarchaeota group 2</taxon>
    </lineage>
</organism>
<dbReference type="GO" id="GO:0001514">
    <property type="term" value="P:selenocysteine incorporation"/>
    <property type="evidence" value="ECO:0007669"/>
    <property type="project" value="TreeGrafter"/>
</dbReference>
<dbReference type="PANTHER" id="PTHR43721">
    <property type="entry name" value="ELONGATION FACTOR TU-RELATED"/>
    <property type="match status" value="1"/>
</dbReference>
<protein>
    <recommendedName>
        <fullName evidence="3">Translation elongation factor EFTu-like domain-containing protein</fullName>
    </recommendedName>
</protein>
<accession>A0A2R6AU87</accession>
<dbReference type="Gene3D" id="2.40.30.10">
    <property type="entry name" value="Translation factors"/>
    <property type="match status" value="1"/>
</dbReference>
<evidence type="ECO:0000313" key="1">
    <source>
        <dbReference type="EMBL" id="PSN89927.1"/>
    </source>
</evidence>
<dbReference type="GO" id="GO:0003746">
    <property type="term" value="F:translation elongation factor activity"/>
    <property type="evidence" value="ECO:0007669"/>
    <property type="project" value="TreeGrafter"/>
</dbReference>
<reference evidence="1 2" key="1">
    <citation type="submission" date="2017-04" db="EMBL/GenBank/DDBJ databases">
        <title>Novel microbial lineages endemic to geothermal iron-oxide mats fill important gaps in the evolutionary history of Archaea.</title>
        <authorList>
            <person name="Jay Z.J."/>
            <person name="Beam J.P."/>
            <person name="Dlakic M."/>
            <person name="Rusch D.B."/>
            <person name="Kozubal M.A."/>
            <person name="Inskeep W.P."/>
        </authorList>
    </citation>
    <scope>NUCLEOTIDE SEQUENCE [LARGE SCALE GENOMIC DNA]</scope>
    <source>
        <strain evidence="1">ECH_B_SAG-M15</strain>
    </source>
</reference>
<proteinExistence type="predicted"/>
<evidence type="ECO:0000313" key="2">
    <source>
        <dbReference type="Proteomes" id="UP000240490"/>
    </source>
</evidence>
<name>A0A2R6AU87_9ARCH</name>
<dbReference type="Proteomes" id="UP000240490">
    <property type="component" value="Unassembled WGS sequence"/>
</dbReference>
<dbReference type="PANTHER" id="PTHR43721:SF11">
    <property type="entry name" value="SELENOCYSTEINE-SPECIFIC ELONGATION FACTOR"/>
    <property type="match status" value="1"/>
</dbReference>
<sequence>MTEIHTVVCVLGGNPASRAKLCSFFAKKAHSEGLEMYHRRGVAQTLLNPATYPDKVNHMLAAVSVSDGCILLAEEGFGWAEGESVIALTHAGVVGGVIIASKGEIYSERLSKMIAGTIAQRFRIVEADGENYSKINIDSFEPKPKKCAGNVVSVDNVFNVKGVGTVALGFVVCGRVAVHDTLGTPSGKEVRVQSIQVMDEDVEEAGTGTRVGLAIRGATEKELGDQFFLANTDFRENIEASIQVEKFYRHQIEEGKTYHLALSGQVIPANLLKLEGEKATLKLGKPIPQMEGGGVLANMNLPPGTLRIMGHINL</sequence>
<dbReference type="SUPFAM" id="SSF50447">
    <property type="entry name" value="Translation proteins"/>
    <property type="match status" value="1"/>
</dbReference>
<dbReference type="EMBL" id="NEXJ01000103">
    <property type="protein sequence ID" value="PSN89927.1"/>
    <property type="molecule type" value="Genomic_DNA"/>
</dbReference>
<dbReference type="InterPro" id="IPR050055">
    <property type="entry name" value="EF-Tu_GTPase"/>
</dbReference>
<comment type="caution">
    <text evidence="1">The sequence shown here is derived from an EMBL/GenBank/DDBJ whole genome shotgun (WGS) entry which is preliminary data.</text>
</comment>
<gene>
    <name evidence="1" type="ORF">B9Q08_05910</name>
</gene>
<evidence type="ECO:0008006" key="3">
    <source>
        <dbReference type="Google" id="ProtNLM"/>
    </source>
</evidence>